<dbReference type="GO" id="GO:0120230">
    <property type="term" value="F:recombinase activator activity"/>
    <property type="evidence" value="ECO:0007669"/>
    <property type="project" value="TreeGrafter"/>
</dbReference>
<evidence type="ECO:0000313" key="7">
    <source>
        <dbReference type="EMBL" id="SJK86346.1"/>
    </source>
</evidence>
<comment type="subcellular location">
    <subcellularLocation>
        <location evidence="1">Nucleus</location>
    </subcellularLocation>
</comment>
<name>A0A1R4ABH2_BABMR</name>
<dbReference type="PANTHER" id="PTHR15938">
    <property type="entry name" value="TBP-1 INTERACTING PROTEIN"/>
    <property type="match status" value="1"/>
</dbReference>
<proteinExistence type="inferred from homology"/>
<evidence type="ECO:0000256" key="1">
    <source>
        <dbReference type="ARBA" id="ARBA00004123"/>
    </source>
</evidence>
<evidence type="ECO:0000256" key="4">
    <source>
        <dbReference type="ARBA" id="ARBA00023242"/>
    </source>
</evidence>
<dbReference type="InterPro" id="IPR036388">
    <property type="entry name" value="WH-like_DNA-bd_sf"/>
</dbReference>
<dbReference type="GO" id="GO:0007129">
    <property type="term" value="P:homologous chromosome pairing at meiosis"/>
    <property type="evidence" value="ECO:0007669"/>
    <property type="project" value="TreeGrafter"/>
</dbReference>
<dbReference type="InterPro" id="IPR010776">
    <property type="entry name" value="Hop2_WH_dom"/>
</dbReference>
<dbReference type="GeneID" id="24424929"/>
<dbReference type="EMBL" id="LN871598">
    <property type="protein sequence ID" value="SJK86346.1"/>
    <property type="molecule type" value="Genomic_DNA"/>
</dbReference>
<dbReference type="VEuPathDB" id="PiroplasmaDB:BMR1_03g01470"/>
<comment type="similarity">
    <text evidence="2">Belongs to the HOP2 family.</text>
</comment>
<dbReference type="GO" id="GO:0120231">
    <property type="term" value="C:DNA recombinase auxiliary factor complex"/>
    <property type="evidence" value="ECO:0007669"/>
    <property type="project" value="TreeGrafter"/>
</dbReference>
<protein>
    <submittedName>
        <fullName evidence="7">Tat binding protein 1(TBP-1)-interacting protein, putative</fullName>
    </submittedName>
</protein>
<sequence length="102" mass="11752">MASKPITYTELELILDYLRRENRPYSPMMIFENIKRAIPKPQLLKCLDRLTNDGKIMCKEFGKVKGYMINQNTLPSNTDKILADVKELEDKIASVKGETCLN</sequence>
<feature type="domain" description="Homologous-pairing protein 2 winged helix" evidence="6">
    <location>
        <begin position="11"/>
        <end position="70"/>
    </location>
</feature>
<dbReference type="Proteomes" id="UP000002899">
    <property type="component" value="Chromosome III"/>
</dbReference>
<evidence type="ECO:0000256" key="2">
    <source>
        <dbReference type="ARBA" id="ARBA00007922"/>
    </source>
</evidence>
<reference evidence="7 8" key="3">
    <citation type="journal article" date="2016" name="Sci. Rep.">
        <title>Genome-wide diversity and gene expression profiling of Babesia microti isolates identify polymorphic genes that mediate host-pathogen interactions.</title>
        <authorList>
            <person name="Silva J.C."/>
            <person name="Cornillot E."/>
            <person name="McCracken C."/>
            <person name="Usmani-Brown S."/>
            <person name="Dwivedi A."/>
            <person name="Ifeonu O.O."/>
            <person name="Crabtree J."/>
            <person name="Gotia H.T."/>
            <person name="Virji A.Z."/>
            <person name="Reynes C."/>
            <person name="Colinge J."/>
            <person name="Kumar V."/>
            <person name="Lawres L."/>
            <person name="Pazzi J.E."/>
            <person name="Pablo J.V."/>
            <person name="Hung C."/>
            <person name="Brancato J."/>
            <person name="Kumari P."/>
            <person name="Orvis J."/>
            <person name="Tretina K."/>
            <person name="Chibucos M."/>
            <person name="Ott S."/>
            <person name="Sadzewicz L."/>
            <person name="Sengamalay N."/>
            <person name="Shetty A.C."/>
            <person name="Su Q."/>
            <person name="Tallon L."/>
            <person name="Fraser C.M."/>
            <person name="Frutos R."/>
            <person name="Molina D.M."/>
            <person name="Krause P.J."/>
            <person name="Ben Mamoun C."/>
        </authorList>
    </citation>
    <scope>NUCLEOTIDE SEQUENCE [LARGE SCALE GENOMIC DNA]</scope>
    <source>
        <strain evidence="7 8">RI</strain>
    </source>
</reference>
<dbReference type="Gene3D" id="1.10.10.10">
    <property type="entry name" value="Winged helix-like DNA-binding domain superfamily/Winged helix DNA-binding domain"/>
    <property type="match status" value="1"/>
</dbReference>
<dbReference type="GO" id="GO:0003690">
    <property type="term" value="F:double-stranded DNA binding"/>
    <property type="evidence" value="ECO:0007669"/>
    <property type="project" value="TreeGrafter"/>
</dbReference>
<dbReference type="PANTHER" id="PTHR15938:SF0">
    <property type="entry name" value="HOMOLOGOUS-PAIRING PROTEIN 2 HOMOLOG"/>
    <property type="match status" value="1"/>
</dbReference>
<evidence type="ECO:0000259" key="6">
    <source>
        <dbReference type="Pfam" id="PF07106"/>
    </source>
</evidence>
<evidence type="ECO:0000256" key="3">
    <source>
        <dbReference type="ARBA" id="ARBA00023172"/>
    </source>
</evidence>
<dbReference type="AlphaFoldDB" id="A0A1R4ABH2"/>
<keyword evidence="8" id="KW-1185">Reference proteome</keyword>
<dbReference type="KEGG" id="bmic:BMR1_03g01470"/>
<evidence type="ECO:0000256" key="5">
    <source>
        <dbReference type="ARBA" id="ARBA00023254"/>
    </source>
</evidence>
<dbReference type="GO" id="GO:0000794">
    <property type="term" value="C:condensed nuclear chromosome"/>
    <property type="evidence" value="ECO:0007669"/>
    <property type="project" value="TreeGrafter"/>
</dbReference>
<accession>A0A1R4ABH2</accession>
<organism evidence="7 8">
    <name type="scientific">Babesia microti (strain RI)</name>
    <dbReference type="NCBI Taxonomy" id="1133968"/>
    <lineage>
        <taxon>Eukaryota</taxon>
        <taxon>Sar</taxon>
        <taxon>Alveolata</taxon>
        <taxon>Apicomplexa</taxon>
        <taxon>Aconoidasida</taxon>
        <taxon>Piroplasmida</taxon>
        <taxon>Babesiidae</taxon>
        <taxon>Babesia</taxon>
    </lineage>
</organism>
<dbReference type="GO" id="GO:0010774">
    <property type="term" value="P:meiotic strand invasion involved in reciprocal meiotic recombination"/>
    <property type="evidence" value="ECO:0007669"/>
    <property type="project" value="TreeGrafter"/>
</dbReference>
<dbReference type="Pfam" id="PF07106">
    <property type="entry name" value="WHD_TBPIP"/>
    <property type="match status" value="1"/>
</dbReference>
<reference evidence="7 8" key="2">
    <citation type="journal article" date="2013" name="PLoS ONE">
        <title>Whole genome mapping and re-organization of the nuclear and mitochondrial genomes of Babesia microti isolates.</title>
        <authorList>
            <person name="Cornillot E."/>
            <person name="Dassouli A."/>
            <person name="Garg A."/>
            <person name="Pachikara N."/>
            <person name="Randazzo S."/>
            <person name="Depoix D."/>
            <person name="Carcy B."/>
            <person name="Delbecq S."/>
            <person name="Frutos R."/>
            <person name="Silva J.C."/>
            <person name="Sutton R."/>
            <person name="Krause P.J."/>
            <person name="Mamoun C.B."/>
        </authorList>
    </citation>
    <scope>NUCLEOTIDE SEQUENCE [LARGE SCALE GENOMIC DNA]</scope>
    <source>
        <strain evidence="7 8">RI</strain>
    </source>
</reference>
<dbReference type="RefSeq" id="XP_021338515.1">
    <property type="nucleotide sequence ID" value="XM_021481935.1"/>
</dbReference>
<dbReference type="GO" id="GO:0000709">
    <property type="term" value="P:meiotic joint molecule formation"/>
    <property type="evidence" value="ECO:0007669"/>
    <property type="project" value="TreeGrafter"/>
</dbReference>
<keyword evidence="4" id="KW-0539">Nucleus</keyword>
<reference evidence="7 8" key="1">
    <citation type="journal article" date="2012" name="Nucleic Acids Res.">
        <title>Sequencing of the smallest Apicomplexan genome from the human pathogen Babesia microti.</title>
        <authorList>
            <person name="Cornillot E."/>
            <person name="Hadj-Kaddour K."/>
            <person name="Dassouli A."/>
            <person name="Noel B."/>
            <person name="Ranwez V."/>
            <person name="Vacherie B."/>
            <person name="Augagneur Y."/>
            <person name="Bres V."/>
            <person name="Duclos A."/>
            <person name="Randazzo S."/>
            <person name="Carcy B."/>
            <person name="Debierre-Grockiego F."/>
            <person name="Delbecq S."/>
            <person name="Moubri-Menage K."/>
            <person name="Shams-Eldin H."/>
            <person name="Usmani-Brown S."/>
            <person name="Bringaud F."/>
            <person name="Wincker P."/>
            <person name="Vivares C.P."/>
            <person name="Schwarz R.T."/>
            <person name="Schetters T.P."/>
            <person name="Krause P.J."/>
            <person name="Gorenflot A."/>
            <person name="Berry V."/>
            <person name="Barbe V."/>
            <person name="Ben Mamoun C."/>
        </authorList>
    </citation>
    <scope>NUCLEOTIDE SEQUENCE [LARGE SCALE GENOMIC DNA]</scope>
    <source>
        <strain evidence="7 8">RI</strain>
    </source>
</reference>
<keyword evidence="5" id="KW-0469">Meiosis</keyword>
<evidence type="ECO:0000313" key="8">
    <source>
        <dbReference type="Proteomes" id="UP000002899"/>
    </source>
</evidence>
<keyword evidence="3" id="KW-0233">DNA recombination</keyword>
<dbReference type="OrthoDB" id="272266at2759"/>
<gene>
    <name evidence="7" type="ORF">BMR1_03g01470</name>
</gene>